<comment type="caution">
    <text evidence="2">The sequence shown here is derived from an EMBL/GenBank/DDBJ whole genome shotgun (WGS) entry which is preliminary data.</text>
</comment>
<evidence type="ECO:0000313" key="2">
    <source>
        <dbReference type="EMBL" id="CAL1262687.1"/>
    </source>
</evidence>
<proteinExistence type="predicted"/>
<accession>A0AAV1YXK9</accession>
<dbReference type="EMBL" id="CAXIEN010000006">
    <property type="protein sequence ID" value="CAL1262687.1"/>
    <property type="molecule type" value="Genomic_DNA"/>
</dbReference>
<organism evidence="2 3">
    <name type="scientific">Larinioides sclopetarius</name>
    <dbReference type="NCBI Taxonomy" id="280406"/>
    <lineage>
        <taxon>Eukaryota</taxon>
        <taxon>Metazoa</taxon>
        <taxon>Ecdysozoa</taxon>
        <taxon>Arthropoda</taxon>
        <taxon>Chelicerata</taxon>
        <taxon>Arachnida</taxon>
        <taxon>Araneae</taxon>
        <taxon>Araneomorphae</taxon>
        <taxon>Entelegynae</taxon>
        <taxon>Araneoidea</taxon>
        <taxon>Araneidae</taxon>
        <taxon>Larinioides</taxon>
    </lineage>
</organism>
<dbReference type="AlphaFoldDB" id="A0AAV1YXK9"/>
<feature type="coiled-coil region" evidence="1">
    <location>
        <begin position="160"/>
        <end position="253"/>
    </location>
</feature>
<sequence>MSCLDPRRMAKQAHSCYRKMKIVLSVLVNCKRLQEKECDSILMEFNSFFNEVACNSEEFETFDAFKNRLDKFLSKYLEGKKSYQKLWAVIKILLILSHGQAVVERGFSVNKNIEVENLKEESYVAKRLILDELNKCGGANNFQITKELRLCAKNARCKYIENINKQKSQCQNEEKNKKRKQITEELNDLKSKKMKIEETVSSLQKSADKLAEKAEKNRDFQSIAESNSFRKTAKEKANEIKMIDEKIEALTGQLKM</sequence>
<reference evidence="2 3" key="1">
    <citation type="submission" date="2024-04" db="EMBL/GenBank/DDBJ databases">
        <authorList>
            <person name="Rising A."/>
            <person name="Reimegard J."/>
            <person name="Sonavane S."/>
            <person name="Akerstrom W."/>
            <person name="Nylinder S."/>
            <person name="Hedman E."/>
            <person name="Kallberg Y."/>
        </authorList>
    </citation>
    <scope>NUCLEOTIDE SEQUENCE [LARGE SCALE GENOMIC DNA]</scope>
</reference>
<keyword evidence="1" id="KW-0175">Coiled coil</keyword>
<evidence type="ECO:0000256" key="1">
    <source>
        <dbReference type="SAM" id="Coils"/>
    </source>
</evidence>
<name>A0AAV1YXK9_9ARAC</name>
<dbReference type="Proteomes" id="UP001497382">
    <property type="component" value="Unassembled WGS sequence"/>
</dbReference>
<keyword evidence="3" id="KW-1185">Reference proteome</keyword>
<evidence type="ECO:0000313" key="3">
    <source>
        <dbReference type="Proteomes" id="UP001497382"/>
    </source>
</evidence>
<gene>
    <name evidence="2" type="ORF">LARSCL_LOCUS1132</name>
</gene>
<protein>
    <submittedName>
        <fullName evidence="2">Uncharacterized protein</fullName>
    </submittedName>
</protein>